<organism evidence="1 2">
    <name type="scientific">Cryomorpha ignava</name>
    <dbReference type="NCBI Taxonomy" id="101383"/>
    <lineage>
        <taxon>Bacteria</taxon>
        <taxon>Pseudomonadati</taxon>
        <taxon>Bacteroidota</taxon>
        <taxon>Flavobacteriia</taxon>
        <taxon>Flavobacteriales</taxon>
        <taxon>Cryomorphaceae</taxon>
        <taxon>Cryomorpha</taxon>
    </lineage>
</organism>
<proteinExistence type="predicted"/>
<dbReference type="Proteomes" id="UP000486602">
    <property type="component" value="Unassembled WGS sequence"/>
</dbReference>
<name>A0A7K3WMQ6_9FLAO</name>
<dbReference type="RefSeq" id="WP_163282888.1">
    <property type="nucleotide sequence ID" value="NZ_JAAGVY010000002.1"/>
</dbReference>
<evidence type="ECO:0008006" key="3">
    <source>
        <dbReference type="Google" id="ProtNLM"/>
    </source>
</evidence>
<evidence type="ECO:0000313" key="1">
    <source>
        <dbReference type="EMBL" id="NEN22162.1"/>
    </source>
</evidence>
<dbReference type="EMBL" id="JAAGVY010000002">
    <property type="protein sequence ID" value="NEN22162.1"/>
    <property type="molecule type" value="Genomic_DNA"/>
</dbReference>
<gene>
    <name evidence="1" type="ORF">G3O08_01425</name>
</gene>
<comment type="caution">
    <text evidence="1">The sequence shown here is derived from an EMBL/GenBank/DDBJ whole genome shotgun (WGS) entry which is preliminary data.</text>
</comment>
<evidence type="ECO:0000313" key="2">
    <source>
        <dbReference type="Proteomes" id="UP000486602"/>
    </source>
</evidence>
<sequence length="177" mass="19658">MKTTGILTIAAVAILLIAFVTSGCKQDIIDKSNQMDADLKMYATAWDDLMHKSEIDQMEANHFTKDITFIGDPENVVGLAIFEVYYKNHLTGFSDINITFENVFGQGDNISIGKMVDVERVTLVKLRDSEVAQKQDSMDNSVFMQPSGLTSNPDRVAIMDSAYQVFNVDDMTDAALK</sequence>
<dbReference type="InterPro" id="IPR032710">
    <property type="entry name" value="NTF2-like_dom_sf"/>
</dbReference>
<accession>A0A7K3WMQ6</accession>
<dbReference type="AlphaFoldDB" id="A0A7K3WMQ6"/>
<keyword evidence="2" id="KW-1185">Reference proteome</keyword>
<dbReference type="SUPFAM" id="SSF54427">
    <property type="entry name" value="NTF2-like"/>
    <property type="match status" value="1"/>
</dbReference>
<dbReference type="Gene3D" id="3.10.450.50">
    <property type="match status" value="1"/>
</dbReference>
<protein>
    <recommendedName>
        <fullName evidence="3">Nuclear transport factor 2 family protein</fullName>
    </recommendedName>
</protein>
<dbReference type="PROSITE" id="PS51257">
    <property type="entry name" value="PROKAR_LIPOPROTEIN"/>
    <property type="match status" value="1"/>
</dbReference>
<reference evidence="1 2" key="1">
    <citation type="submission" date="2020-02" db="EMBL/GenBank/DDBJ databases">
        <title>Out from the shadows clarifying the taxonomy of the family Cryomorphaceae and related taxa by utilizing the GTDB taxonomic framework.</title>
        <authorList>
            <person name="Bowman J.P."/>
        </authorList>
    </citation>
    <scope>NUCLEOTIDE SEQUENCE [LARGE SCALE GENOMIC DNA]</scope>
    <source>
        <strain evidence="1 2">QSSC 1-22</strain>
    </source>
</reference>